<dbReference type="STRING" id="1545044.SAMN05444276_101519"/>
<dbReference type="PANTHER" id="PTHR11544">
    <property type="entry name" value="COLD SHOCK DOMAIN CONTAINING PROTEINS"/>
    <property type="match status" value="1"/>
</dbReference>
<accession>A0A099GMC1</accession>
<dbReference type="PROSITE" id="PS51857">
    <property type="entry name" value="CSD_2"/>
    <property type="match status" value="1"/>
</dbReference>
<accession>A0A099GFV2</accession>
<name>A0A099G8Z9_9RHOB</name>
<dbReference type="OrthoDB" id="9801074at2"/>
<protein>
    <submittedName>
        <fullName evidence="6">Cold-shock DNA-binding protein family</fullName>
    </submittedName>
    <submittedName>
        <fullName evidence="5">Cold-shock protein</fullName>
    </submittedName>
</protein>
<reference evidence="6" key="4">
    <citation type="submission" date="2016-10" db="EMBL/GenBank/DDBJ databases">
        <authorList>
            <person name="de Groot N.N."/>
        </authorList>
    </citation>
    <scope>NUCLEOTIDE SEQUENCE [LARGE SCALE GENOMIC DNA]</scope>
    <source>
        <strain evidence="6">DSM 29303</strain>
    </source>
</reference>
<dbReference type="Gene3D" id="2.40.50.140">
    <property type="entry name" value="Nucleic acid-binding proteins"/>
    <property type="match status" value="1"/>
</dbReference>
<evidence type="ECO:0000256" key="2">
    <source>
        <dbReference type="ARBA" id="ARBA00022490"/>
    </source>
</evidence>
<gene>
    <name evidence="5" type="ORF">IX56_00875</name>
    <name evidence="6" type="ORF">SAMN05444276_101519</name>
</gene>
<dbReference type="SUPFAM" id="SSF50249">
    <property type="entry name" value="Nucleic acid-binding proteins"/>
    <property type="match status" value="1"/>
</dbReference>
<dbReference type="PRINTS" id="PR00050">
    <property type="entry name" value="COLDSHOCK"/>
</dbReference>
<dbReference type="EMBL" id="JRKQ01000002">
    <property type="protein sequence ID" value="KGJ23677.1"/>
    <property type="molecule type" value="Genomic_DNA"/>
</dbReference>
<evidence type="ECO:0000259" key="4">
    <source>
        <dbReference type="PROSITE" id="PS51857"/>
    </source>
</evidence>
<dbReference type="InterPro" id="IPR002059">
    <property type="entry name" value="CSP_DNA-bd"/>
</dbReference>
<keyword evidence="6" id="KW-0238">DNA-binding</keyword>
<dbReference type="GO" id="GO:0005829">
    <property type="term" value="C:cytosol"/>
    <property type="evidence" value="ECO:0007669"/>
    <property type="project" value="UniProtKB-ARBA"/>
</dbReference>
<sequence>MANGTVKWFNPTKGFGFIQPQDGNRDVFLHVSALERAGLSAPADGQKVTYDLERGRDGRESAINLAFV</sequence>
<dbReference type="InterPro" id="IPR050181">
    <property type="entry name" value="Cold_shock_domain"/>
</dbReference>
<accession>A0A099G8Z9</accession>
<dbReference type="InterPro" id="IPR019844">
    <property type="entry name" value="CSD_CS"/>
</dbReference>
<dbReference type="CDD" id="cd04458">
    <property type="entry name" value="CSP_CDS"/>
    <property type="match status" value="1"/>
</dbReference>
<dbReference type="InterPro" id="IPR012340">
    <property type="entry name" value="NA-bd_OB-fold"/>
</dbReference>
<evidence type="ECO:0000313" key="6">
    <source>
        <dbReference type="EMBL" id="SDW25734.1"/>
    </source>
</evidence>
<dbReference type="Proteomes" id="UP000029858">
    <property type="component" value="Unassembled WGS sequence"/>
</dbReference>
<evidence type="ECO:0000313" key="5">
    <source>
        <dbReference type="EMBL" id="KGJ23677.1"/>
    </source>
</evidence>
<evidence type="ECO:0000256" key="1">
    <source>
        <dbReference type="ARBA" id="ARBA00004496"/>
    </source>
</evidence>
<dbReference type="Pfam" id="PF00313">
    <property type="entry name" value="CSD"/>
    <property type="match status" value="1"/>
</dbReference>
<reference evidence="5 7" key="1">
    <citation type="submission" date="2014-09" db="EMBL/GenBank/DDBJ databases">
        <authorList>
            <person name="McGinnis J.M."/>
            <person name="Wolfgang W.J."/>
        </authorList>
    </citation>
    <scope>NUCLEOTIDE SEQUENCE [LARGE SCALE GENOMIC DNA]</scope>
    <source>
        <strain evidence="5 7">5503</strain>
    </source>
</reference>
<dbReference type="Proteomes" id="UP000182944">
    <property type="component" value="Unassembled WGS sequence"/>
</dbReference>
<reference evidence="5 7" key="2">
    <citation type="submission" date="2014-10" db="EMBL/GenBank/DDBJ databases">
        <title>Paracoccus sanguinis sp. nov., isolated from clinical specimens of New York State patients.</title>
        <authorList>
            <person name="Mingle L.A."/>
            <person name="Cole J.A."/>
            <person name="Lapierre P."/>
            <person name="Musser K.A."/>
        </authorList>
    </citation>
    <scope>NUCLEOTIDE SEQUENCE [LARGE SCALE GENOMIC DNA]</scope>
    <source>
        <strain evidence="5 7">5503</strain>
    </source>
</reference>
<dbReference type="AlphaFoldDB" id="A0A099G8Z9"/>
<organism evidence="5 7">
    <name type="scientific">Paracoccus sanguinis</name>
    <dbReference type="NCBI Taxonomy" id="1545044"/>
    <lineage>
        <taxon>Bacteria</taxon>
        <taxon>Pseudomonadati</taxon>
        <taxon>Pseudomonadota</taxon>
        <taxon>Alphaproteobacteria</taxon>
        <taxon>Rhodobacterales</taxon>
        <taxon>Paracoccaceae</taxon>
        <taxon>Paracoccus</taxon>
    </lineage>
</organism>
<dbReference type="PROSITE" id="PS00352">
    <property type="entry name" value="CSD_1"/>
    <property type="match status" value="1"/>
</dbReference>
<keyword evidence="2" id="KW-0963">Cytoplasm</keyword>
<dbReference type="SMART" id="SM00357">
    <property type="entry name" value="CSP"/>
    <property type="match status" value="1"/>
</dbReference>
<reference evidence="8" key="3">
    <citation type="submission" date="2016-10" db="EMBL/GenBank/DDBJ databases">
        <authorList>
            <person name="Varghese N."/>
            <person name="Submissions S."/>
        </authorList>
    </citation>
    <scope>NUCLEOTIDE SEQUENCE [LARGE SCALE GENOMIC DNA]</scope>
    <source>
        <strain evidence="8">DSM 29303</strain>
    </source>
</reference>
<evidence type="ECO:0000313" key="7">
    <source>
        <dbReference type="Proteomes" id="UP000029858"/>
    </source>
</evidence>
<dbReference type="EMBL" id="FNNA01000001">
    <property type="protein sequence ID" value="SDW25734.1"/>
    <property type="molecule type" value="Genomic_DNA"/>
</dbReference>
<comment type="subcellular location">
    <subcellularLocation>
        <location evidence="1 3">Cytoplasm</location>
    </subcellularLocation>
</comment>
<feature type="domain" description="CSD" evidence="4">
    <location>
        <begin position="1"/>
        <end position="67"/>
    </location>
</feature>
<evidence type="ECO:0000256" key="3">
    <source>
        <dbReference type="RuleBase" id="RU000408"/>
    </source>
</evidence>
<proteinExistence type="predicted"/>
<evidence type="ECO:0000313" key="8">
    <source>
        <dbReference type="Proteomes" id="UP000182944"/>
    </source>
</evidence>
<dbReference type="PIRSF" id="PIRSF002599">
    <property type="entry name" value="Cold_shock_A"/>
    <property type="match status" value="1"/>
</dbReference>
<dbReference type="InterPro" id="IPR011129">
    <property type="entry name" value="CSD"/>
</dbReference>
<keyword evidence="8" id="KW-1185">Reference proteome</keyword>
<dbReference type="RefSeq" id="WP_036700160.1">
    <property type="nucleotide sequence ID" value="NZ_CP051542.1"/>
</dbReference>
<dbReference type="GO" id="GO:0003677">
    <property type="term" value="F:DNA binding"/>
    <property type="evidence" value="ECO:0007669"/>
    <property type="project" value="UniProtKB-KW"/>
</dbReference>
<dbReference type="InterPro" id="IPR012156">
    <property type="entry name" value="Cold_shock_CspA"/>
</dbReference>